<comment type="caution">
    <text evidence="3">The sequence shown here is derived from an EMBL/GenBank/DDBJ whole genome shotgun (WGS) entry which is preliminary data.</text>
</comment>
<evidence type="ECO:0000256" key="1">
    <source>
        <dbReference type="SAM" id="SignalP"/>
    </source>
</evidence>
<dbReference type="InterPro" id="IPR012334">
    <property type="entry name" value="Pectin_lyas_fold"/>
</dbReference>
<evidence type="ECO:0000259" key="2">
    <source>
        <dbReference type="Pfam" id="PF13229"/>
    </source>
</evidence>
<accession>A0A066YSG9</accession>
<dbReference type="InterPro" id="IPR039448">
    <property type="entry name" value="Beta_helix"/>
</dbReference>
<dbReference type="SMART" id="SM00710">
    <property type="entry name" value="PbH1"/>
    <property type="match status" value="6"/>
</dbReference>
<dbReference type="SUPFAM" id="SSF51126">
    <property type="entry name" value="Pectin lyase-like"/>
    <property type="match status" value="1"/>
</dbReference>
<feature type="signal peptide" evidence="1">
    <location>
        <begin position="1"/>
        <end position="30"/>
    </location>
</feature>
<dbReference type="PATRIC" id="fig|1348663.4.peg.7114"/>
<gene>
    <name evidence="3" type="ORF">KCH_73600</name>
</gene>
<protein>
    <recommendedName>
        <fullName evidence="2">Right handed beta helix domain-containing protein</fullName>
    </recommendedName>
</protein>
<organism evidence="3 4">
    <name type="scientific">Kitasatospora cheerisanensis KCTC 2395</name>
    <dbReference type="NCBI Taxonomy" id="1348663"/>
    <lineage>
        <taxon>Bacteria</taxon>
        <taxon>Bacillati</taxon>
        <taxon>Actinomycetota</taxon>
        <taxon>Actinomycetes</taxon>
        <taxon>Kitasatosporales</taxon>
        <taxon>Streptomycetaceae</taxon>
        <taxon>Kitasatospora</taxon>
    </lineage>
</organism>
<dbReference type="OrthoDB" id="339817at2"/>
<proteinExistence type="predicted"/>
<dbReference type="eggNOG" id="COG3420">
    <property type="taxonomic scope" value="Bacteria"/>
</dbReference>
<dbReference type="InterPro" id="IPR011050">
    <property type="entry name" value="Pectin_lyase_fold/virulence"/>
</dbReference>
<name>A0A066YSG9_9ACTN</name>
<feature type="domain" description="Right handed beta helix" evidence="2">
    <location>
        <begin position="211"/>
        <end position="318"/>
    </location>
</feature>
<dbReference type="Gene3D" id="2.160.20.10">
    <property type="entry name" value="Single-stranded right-handed beta-helix, Pectin lyase-like"/>
    <property type="match status" value="1"/>
</dbReference>
<reference evidence="3 4" key="1">
    <citation type="submission" date="2014-05" db="EMBL/GenBank/DDBJ databases">
        <title>Draft Genome Sequence of Kitasatospora cheerisanensis KCTC 2395.</title>
        <authorList>
            <person name="Nam D.H."/>
        </authorList>
    </citation>
    <scope>NUCLEOTIDE SEQUENCE [LARGE SCALE GENOMIC DNA]</scope>
    <source>
        <strain evidence="3 4">KCTC 2395</strain>
    </source>
</reference>
<keyword evidence="1" id="KW-0732">Signal</keyword>
<dbReference type="RefSeq" id="WP_051653761.1">
    <property type="nucleotide sequence ID" value="NZ_KK853997.1"/>
</dbReference>
<dbReference type="Pfam" id="PF13229">
    <property type="entry name" value="Beta_helix"/>
    <property type="match status" value="1"/>
</dbReference>
<keyword evidence="4" id="KW-1185">Reference proteome</keyword>
<dbReference type="InterPro" id="IPR006626">
    <property type="entry name" value="PbH1"/>
</dbReference>
<evidence type="ECO:0000313" key="3">
    <source>
        <dbReference type="EMBL" id="KDN80870.1"/>
    </source>
</evidence>
<dbReference type="AlphaFoldDB" id="A0A066YSG9"/>
<dbReference type="EMBL" id="JNBY01000159">
    <property type="protein sequence ID" value="KDN80870.1"/>
    <property type="molecule type" value="Genomic_DNA"/>
</dbReference>
<feature type="chain" id="PRO_5001631772" description="Right handed beta helix domain-containing protein" evidence="1">
    <location>
        <begin position="31"/>
        <end position="372"/>
    </location>
</feature>
<dbReference type="HOGENOM" id="CLU_778245_0_0_11"/>
<dbReference type="Proteomes" id="UP000027178">
    <property type="component" value="Unassembled WGS sequence"/>
</dbReference>
<evidence type="ECO:0000313" key="4">
    <source>
        <dbReference type="Proteomes" id="UP000027178"/>
    </source>
</evidence>
<sequence length="372" mass="37580">MTSPFAPARPRTRLVAALFATAAVVPTVLAATPAATAPATAAGPTVHRLGPGASVQAALDAARPGDVVELAEGRYPGSVTLATDGVTLRGQGSRTVLVPDPADTGACAKAGNGLCVTGVADDRGAPVRPVSGAVVESLAVAGFAKNGVSAAVTDRLTVRQVSSHDNGLQGISVEMSTRTVLTDNEARDNGQAGIFVANWFDRKGGALETRGTEVSENRLTGNRIGLQLRRVRDLTVTANLASGNCGGVFVVGDDGVPRAGALTVRDNVVRANNRYCAPNPRLDAVQGTGILLTGTEDVTVSGNLVADHSGDSPMSGGIVLYPSVVGAPNTRADVTGNALHDNLPADLADRDHGAGNSFTANACSSSQPAGHC</sequence>